<proteinExistence type="predicted"/>
<reference evidence="3" key="1">
    <citation type="submission" date="2023-07" db="EMBL/GenBank/DDBJ databases">
        <title>Functional and genomic diversity of the sorghum phyllosphere microbiome.</title>
        <authorList>
            <person name="Shade A."/>
        </authorList>
    </citation>
    <scope>NUCLEOTIDE SEQUENCE</scope>
    <source>
        <strain evidence="3">SORGH_AS_1067</strain>
    </source>
</reference>
<feature type="domain" description="Amidohydrolase-related" evidence="2">
    <location>
        <begin position="63"/>
        <end position="316"/>
    </location>
</feature>
<dbReference type="InterPro" id="IPR032465">
    <property type="entry name" value="ACMSD"/>
</dbReference>
<name>A0AAJ1TYE8_9ACTN</name>
<dbReference type="GO" id="GO:0016831">
    <property type="term" value="F:carboxy-lyase activity"/>
    <property type="evidence" value="ECO:0007669"/>
    <property type="project" value="InterPro"/>
</dbReference>
<gene>
    <name evidence="3" type="ORF">QE405_001383</name>
</gene>
<keyword evidence="3" id="KW-0378">Hydrolase</keyword>
<keyword evidence="1" id="KW-0456">Lyase</keyword>
<sequence length="324" mass="34628">MTAPTDRPPVVDMCALLHDTDGWRLYLDRFRVHAPEYLSVFGRAMCRYFGADHGTYAAALAHDWDAALDVLLPPDRPELDLAAHVADRRARGVVREVVLGGPGRRPDGCSDNNWLLEVTRANPDHFTVWAGVALQPGADAEVARLAADGAEGLCVIPFLDGTTATDPAHDAFWATAAAAGLPVWLHTGHHVAASQPSGLGSWVVVEELARRHPSLWLVAGHAGWPDVTHMLLTAARHPRVRLELSSHRARTMTTPGSGWEAALQHDGALARGRMMFGTSGWVNPVAVDLLAAEVAALPLTPGTAAAWLGSTALDLLDAVAQRPS</sequence>
<comment type="caution">
    <text evidence="3">The sequence shown here is derived from an EMBL/GenBank/DDBJ whole genome shotgun (WGS) entry which is preliminary data.</text>
</comment>
<evidence type="ECO:0000256" key="1">
    <source>
        <dbReference type="ARBA" id="ARBA00023239"/>
    </source>
</evidence>
<dbReference type="PANTHER" id="PTHR21240">
    <property type="entry name" value="2-AMINO-3-CARBOXYLMUCONATE-6-SEMIALDEHYDE DECARBOXYLASE"/>
    <property type="match status" value="1"/>
</dbReference>
<dbReference type="InterPro" id="IPR032466">
    <property type="entry name" value="Metal_Hydrolase"/>
</dbReference>
<dbReference type="Gene3D" id="3.20.20.140">
    <property type="entry name" value="Metal-dependent hydrolases"/>
    <property type="match status" value="1"/>
</dbReference>
<dbReference type="RefSeq" id="WP_307199476.1">
    <property type="nucleotide sequence ID" value="NZ_JAUTAN010000001.1"/>
</dbReference>
<protein>
    <submittedName>
        <fullName evidence="3">TIM-barrel fold metal-dependent hydrolase</fullName>
    </submittedName>
</protein>
<evidence type="ECO:0000259" key="2">
    <source>
        <dbReference type="Pfam" id="PF04909"/>
    </source>
</evidence>
<dbReference type="SUPFAM" id="SSF51556">
    <property type="entry name" value="Metallo-dependent hydrolases"/>
    <property type="match status" value="1"/>
</dbReference>
<dbReference type="PANTHER" id="PTHR21240:SF19">
    <property type="entry name" value="CATALYTIC_ HYDROLASE"/>
    <property type="match status" value="1"/>
</dbReference>
<dbReference type="Pfam" id="PF04909">
    <property type="entry name" value="Amidohydro_2"/>
    <property type="match status" value="1"/>
</dbReference>
<dbReference type="AlphaFoldDB" id="A0AAJ1TYE8"/>
<dbReference type="GO" id="GO:0016787">
    <property type="term" value="F:hydrolase activity"/>
    <property type="evidence" value="ECO:0007669"/>
    <property type="project" value="UniProtKB-KW"/>
</dbReference>
<accession>A0AAJ1TYE8</accession>
<dbReference type="EMBL" id="JAUTAN010000001">
    <property type="protein sequence ID" value="MDQ1104099.1"/>
    <property type="molecule type" value="Genomic_DNA"/>
</dbReference>
<organism evidence="3 4">
    <name type="scientific">Nocardioides zeae</name>
    <dbReference type="NCBI Taxonomy" id="1457234"/>
    <lineage>
        <taxon>Bacteria</taxon>
        <taxon>Bacillati</taxon>
        <taxon>Actinomycetota</taxon>
        <taxon>Actinomycetes</taxon>
        <taxon>Propionibacteriales</taxon>
        <taxon>Nocardioidaceae</taxon>
        <taxon>Nocardioides</taxon>
    </lineage>
</organism>
<dbReference type="InterPro" id="IPR006680">
    <property type="entry name" value="Amidohydro-rel"/>
</dbReference>
<dbReference type="Proteomes" id="UP001239215">
    <property type="component" value="Unassembled WGS sequence"/>
</dbReference>
<evidence type="ECO:0000313" key="4">
    <source>
        <dbReference type="Proteomes" id="UP001239215"/>
    </source>
</evidence>
<evidence type="ECO:0000313" key="3">
    <source>
        <dbReference type="EMBL" id="MDQ1104099.1"/>
    </source>
</evidence>